<dbReference type="InterPro" id="IPR003675">
    <property type="entry name" value="Rce1/LyrA-like_dom"/>
</dbReference>
<dbReference type="InterPro" id="IPR015837">
    <property type="entry name" value="UCP026622_CAAX_protease"/>
</dbReference>
<feature type="transmembrane region" description="Helical" evidence="1">
    <location>
        <begin position="111"/>
        <end position="135"/>
    </location>
</feature>
<keyword evidence="1" id="KW-0472">Membrane</keyword>
<accession>A0ABP5XA90</accession>
<keyword evidence="1" id="KW-1133">Transmembrane helix</keyword>
<dbReference type="Proteomes" id="UP001501231">
    <property type="component" value="Unassembled WGS sequence"/>
</dbReference>
<name>A0ABP5XA90_9ACTN</name>
<feature type="transmembrane region" description="Helical" evidence="1">
    <location>
        <begin position="210"/>
        <end position="231"/>
    </location>
</feature>
<feature type="domain" description="CAAX prenyl protease 2/Lysostaphin resistance protein A-like" evidence="2">
    <location>
        <begin position="111"/>
        <end position="221"/>
    </location>
</feature>
<dbReference type="PIRSF" id="PIRSF026622">
    <property type="entry name" value="Proteas_026622"/>
    <property type="match status" value="1"/>
</dbReference>
<dbReference type="Pfam" id="PF02517">
    <property type="entry name" value="Rce1-like"/>
    <property type="match status" value="1"/>
</dbReference>
<evidence type="ECO:0000313" key="3">
    <source>
        <dbReference type="EMBL" id="GAA2446865.1"/>
    </source>
</evidence>
<protein>
    <submittedName>
        <fullName evidence="3">Type II CAAX endopeptidase family protein</fullName>
    </submittedName>
</protein>
<proteinExistence type="predicted"/>
<organism evidence="3 4">
    <name type="scientific">Actinomadura vinacea</name>
    <dbReference type="NCBI Taxonomy" id="115336"/>
    <lineage>
        <taxon>Bacteria</taxon>
        <taxon>Bacillati</taxon>
        <taxon>Actinomycetota</taxon>
        <taxon>Actinomycetes</taxon>
        <taxon>Streptosporangiales</taxon>
        <taxon>Thermomonosporaceae</taxon>
        <taxon>Actinomadura</taxon>
    </lineage>
</organism>
<feature type="transmembrane region" description="Helical" evidence="1">
    <location>
        <begin position="68"/>
        <end position="90"/>
    </location>
</feature>
<gene>
    <name evidence="3" type="ORF">GCM10010191_75000</name>
</gene>
<comment type="caution">
    <text evidence="3">The sequence shown here is derived from an EMBL/GenBank/DDBJ whole genome shotgun (WGS) entry which is preliminary data.</text>
</comment>
<keyword evidence="1" id="KW-0812">Transmembrane</keyword>
<dbReference type="RefSeq" id="WP_344595608.1">
    <property type="nucleotide sequence ID" value="NZ_BAAARW010000031.1"/>
</dbReference>
<reference evidence="4" key="1">
    <citation type="journal article" date="2019" name="Int. J. Syst. Evol. Microbiol.">
        <title>The Global Catalogue of Microorganisms (GCM) 10K type strain sequencing project: providing services to taxonomists for standard genome sequencing and annotation.</title>
        <authorList>
            <consortium name="The Broad Institute Genomics Platform"/>
            <consortium name="The Broad Institute Genome Sequencing Center for Infectious Disease"/>
            <person name="Wu L."/>
            <person name="Ma J."/>
        </authorList>
    </citation>
    <scope>NUCLEOTIDE SEQUENCE [LARGE SCALE GENOMIC DNA]</scope>
    <source>
        <strain evidence="4">JCM 3325</strain>
    </source>
</reference>
<sequence length="234" mass="24335">MSPTPQTAVVAVVAVLALANVLNNRLAPSAYVMTSLVTAGVLLVLLRAGGVGWGEAGLGREAVPRGVAWGLVLVLAVAACYLALALLPATRDLFLDRRVGEAGTGRMAFEVFVRIPLGTVLLEELAFRGVLYALVKVEHGVVWATFVSSVLFGLWHVLPSAGISTVNPSFTRLFGTGSLGALVAVAVTVLVMTLAGAFLCELQRRSGSLIAPAALHWATNGLGFVAAYCVINAR</sequence>
<feature type="transmembrane region" description="Helical" evidence="1">
    <location>
        <begin position="179"/>
        <end position="198"/>
    </location>
</feature>
<feature type="transmembrane region" description="Helical" evidence="1">
    <location>
        <begin position="30"/>
        <end position="48"/>
    </location>
</feature>
<feature type="transmembrane region" description="Helical" evidence="1">
    <location>
        <begin position="6"/>
        <end position="23"/>
    </location>
</feature>
<evidence type="ECO:0000256" key="1">
    <source>
        <dbReference type="SAM" id="Phobius"/>
    </source>
</evidence>
<dbReference type="EMBL" id="BAAARW010000031">
    <property type="protein sequence ID" value="GAA2446865.1"/>
    <property type="molecule type" value="Genomic_DNA"/>
</dbReference>
<feature type="transmembrane region" description="Helical" evidence="1">
    <location>
        <begin position="141"/>
        <end position="158"/>
    </location>
</feature>
<evidence type="ECO:0000313" key="4">
    <source>
        <dbReference type="Proteomes" id="UP001501231"/>
    </source>
</evidence>
<keyword evidence="4" id="KW-1185">Reference proteome</keyword>
<evidence type="ECO:0000259" key="2">
    <source>
        <dbReference type="Pfam" id="PF02517"/>
    </source>
</evidence>